<accession>A0A9X1Y824</accession>
<evidence type="ECO:0000256" key="2">
    <source>
        <dbReference type="ARBA" id="ARBA00022475"/>
    </source>
</evidence>
<feature type="transmembrane region" description="Helical" evidence="7">
    <location>
        <begin position="404"/>
        <end position="425"/>
    </location>
</feature>
<name>A0A9X1Y824_9PROT</name>
<comment type="caution">
    <text evidence="7">Lacks conserved residue(s) required for the propagation of feature annotation.</text>
</comment>
<evidence type="ECO:0000256" key="1">
    <source>
        <dbReference type="ARBA" id="ARBA00004429"/>
    </source>
</evidence>
<keyword evidence="2" id="KW-1003">Cell membrane</keyword>
<feature type="transmembrane region" description="Helical" evidence="7">
    <location>
        <begin position="364"/>
        <end position="392"/>
    </location>
</feature>
<keyword evidence="6 7" id="KW-0472">Membrane</keyword>
<evidence type="ECO:0000256" key="7">
    <source>
        <dbReference type="RuleBase" id="RU369079"/>
    </source>
</evidence>
<keyword evidence="4 7" id="KW-0812">Transmembrane</keyword>
<gene>
    <name evidence="9" type="ORF">M0638_15930</name>
</gene>
<dbReference type="EMBL" id="JALPRX010000068">
    <property type="protein sequence ID" value="MCK8785869.1"/>
    <property type="molecule type" value="Genomic_DNA"/>
</dbReference>
<feature type="transmembrane region" description="Helical" evidence="7">
    <location>
        <begin position="215"/>
        <end position="233"/>
    </location>
</feature>
<keyword evidence="7" id="KW-0813">Transport</keyword>
<keyword evidence="5 7" id="KW-1133">Transmembrane helix</keyword>
<dbReference type="InterPro" id="IPR010656">
    <property type="entry name" value="DctM"/>
</dbReference>
<dbReference type="PIRSF" id="PIRSF006066">
    <property type="entry name" value="HI0050"/>
    <property type="match status" value="1"/>
</dbReference>
<sequence length="430" mass="44798">MADPGALAVLLGAFLFLLLIGTPVAFALGIAALATVWWMDLPPVVVFQQLSSGMNVFSMLAIPFFVFAGDLMMRGQIADRLVALASAMVGHMRGGLGQVNVVAATLFGGVSGSAVADASAVGGVMIPQMRARGYAPDYAVNVTANAALIDLLIPPSHNMILYVIAAGGALSVADLFTAGIIPGMLLMAVLMFTAWAVAVRRGYPREKFPGWGPLLRLLVGALPGLMLIVIIFAGVRSGIFTATESAVVAVLYALLVTTLVYRGLSASGFREAVLGAARTTGMVMLIIGTATAFGWLMALLQVPAMTVALMRGITTDPLLTLLLVNVILLVLGTFMDMAPLIMIGTPIFLPVVTQLGMDPVQFGVVMILNLGIGLITPPVGPVLFVACAVGGVSMWEATRTSLPFYAAAVAVLLAVTYIPGLSLWLPTVFH</sequence>
<evidence type="ECO:0000259" key="8">
    <source>
        <dbReference type="Pfam" id="PF06808"/>
    </source>
</evidence>
<comment type="subcellular location">
    <subcellularLocation>
        <location evidence="1 7">Cell inner membrane</location>
        <topology evidence="1 7">Multi-pass membrane protein</topology>
    </subcellularLocation>
</comment>
<feature type="transmembrane region" description="Helical" evidence="7">
    <location>
        <begin position="184"/>
        <end position="203"/>
    </location>
</feature>
<keyword evidence="3 7" id="KW-0997">Cell inner membrane</keyword>
<comment type="function">
    <text evidence="7">Part of the tripartite ATP-independent periplasmic (TRAP) transport system.</text>
</comment>
<protein>
    <recommendedName>
        <fullName evidence="7">TRAP transporter large permease protein</fullName>
    </recommendedName>
</protein>
<evidence type="ECO:0000256" key="4">
    <source>
        <dbReference type="ARBA" id="ARBA00022692"/>
    </source>
</evidence>
<feature type="transmembrane region" description="Helical" evidence="7">
    <location>
        <begin position="322"/>
        <end position="352"/>
    </location>
</feature>
<dbReference type="InterPro" id="IPR004681">
    <property type="entry name" value="TRAP_DctM"/>
</dbReference>
<dbReference type="AlphaFoldDB" id="A0A9X1Y824"/>
<dbReference type="GO" id="GO:0022857">
    <property type="term" value="F:transmembrane transporter activity"/>
    <property type="evidence" value="ECO:0007669"/>
    <property type="project" value="UniProtKB-UniRule"/>
</dbReference>
<evidence type="ECO:0000313" key="9">
    <source>
        <dbReference type="EMBL" id="MCK8785869.1"/>
    </source>
</evidence>
<dbReference type="RefSeq" id="WP_248667982.1">
    <property type="nucleotide sequence ID" value="NZ_JALPRX010000068.1"/>
</dbReference>
<feature type="domain" description="TRAP C4-dicarboxylate transport system permease DctM subunit" evidence="8">
    <location>
        <begin position="11"/>
        <end position="421"/>
    </location>
</feature>
<dbReference type="Pfam" id="PF06808">
    <property type="entry name" value="DctM"/>
    <property type="match status" value="1"/>
</dbReference>
<dbReference type="PANTHER" id="PTHR33362:SF2">
    <property type="entry name" value="TRAP TRANSPORTER LARGE PERMEASE PROTEIN"/>
    <property type="match status" value="1"/>
</dbReference>
<comment type="subunit">
    <text evidence="7">The complex comprises the extracytoplasmic solute receptor protein and the two transmembrane proteins.</text>
</comment>
<evidence type="ECO:0000256" key="3">
    <source>
        <dbReference type="ARBA" id="ARBA00022519"/>
    </source>
</evidence>
<comment type="caution">
    <text evidence="9">The sequence shown here is derived from an EMBL/GenBank/DDBJ whole genome shotgun (WGS) entry which is preliminary data.</text>
</comment>
<dbReference type="Proteomes" id="UP001139516">
    <property type="component" value="Unassembled WGS sequence"/>
</dbReference>
<feature type="transmembrane region" description="Helical" evidence="7">
    <location>
        <begin position="282"/>
        <end position="302"/>
    </location>
</feature>
<organism evidence="9 10">
    <name type="scientific">Roseomonas acroporae</name>
    <dbReference type="NCBI Taxonomy" id="2937791"/>
    <lineage>
        <taxon>Bacteria</taxon>
        <taxon>Pseudomonadati</taxon>
        <taxon>Pseudomonadota</taxon>
        <taxon>Alphaproteobacteria</taxon>
        <taxon>Acetobacterales</taxon>
        <taxon>Roseomonadaceae</taxon>
        <taxon>Roseomonas</taxon>
    </lineage>
</organism>
<reference evidence="9" key="1">
    <citation type="submission" date="2022-04" db="EMBL/GenBank/DDBJ databases">
        <title>Roseomonas acroporae sp. nov., isolated from coral Acropora digitifera.</title>
        <authorList>
            <person name="Sun H."/>
        </authorList>
    </citation>
    <scope>NUCLEOTIDE SEQUENCE</scope>
    <source>
        <strain evidence="9">NAR14</strain>
    </source>
</reference>
<feature type="transmembrane region" description="Helical" evidence="7">
    <location>
        <begin position="239"/>
        <end position="261"/>
    </location>
</feature>
<dbReference type="GO" id="GO:0005886">
    <property type="term" value="C:plasma membrane"/>
    <property type="evidence" value="ECO:0007669"/>
    <property type="project" value="UniProtKB-SubCell"/>
</dbReference>
<keyword evidence="10" id="KW-1185">Reference proteome</keyword>
<dbReference type="NCBIfam" id="TIGR00786">
    <property type="entry name" value="dctM"/>
    <property type="match status" value="1"/>
</dbReference>
<evidence type="ECO:0000256" key="6">
    <source>
        <dbReference type="ARBA" id="ARBA00023136"/>
    </source>
</evidence>
<proteinExistence type="inferred from homology"/>
<evidence type="ECO:0000313" key="10">
    <source>
        <dbReference type="Proteomes" id="UP001139516"/>
    </source>
</evidence>
<evidence type="ECO:0000256" key="5">
    <source>
        <dbReference type="ARBA" id="ARBA00022989"/>
    </source>
</evidence>
<feature type="transmembrane region" description="Helical" evidence="7">
    <location>
        <begin position="51"/>
        <end position="71"/>
    </location>
</feature>
<comment type="similarity">
    <text evidence="7">Belongs to the TRAP transporter large permease family.</text>
</comment>
<dbReference type="PANTHER" id="PTHR33362">
    <property type="entry name" value="SIALIC ACID TRAP TRANSPORTER PERMEASE PROTEIN SIAT-RELATED"/>
    <property type="match status" value="1"/>
</dbReference>